<gene>
    <name evidence="1" type="ORF">QF035_000232</name>
</gene>
<evidence type="ECO:0000313" key="2">
    <source>
        <dbReference type="Proteomes" id="UP001230328"/>
    </source>
</evidence>
<evidence type="ECO:0000313" key="1">
    <source>
        <dbReference type="EMBL" id="MDQ1022650.1"/>
    </source>
</evidence>
<dbReference type="RefSeq" id="WP_373466592.1">
    <property type="nucleotide sequence ID" value="NZ_JAUSZI010000002.1"/>
</dbReference>
<keyword evidence="2" id="KW-1185">Reference proteome</keyword>
<protein>
    <recommendedName>
        <fullName evidence="3">Rho termination factor N-terminal domain-containing protein</fullName>
    </recommendedName>
</protein>
<sequence length="60" mass="6695">METGERDIDAGHVVIAARWPAFAQRSGRPTYDQLYAQVKSCNIKGRSSMKKAELKQTLGK</sequence>
<reference evidence="1 2" key="1">
    <citation type="submission" date="2023-07" db="EMBL/GenBank/DDBJ databases">
        <title>Comparative genomics of wheat-associated soil bacteria to identify genetic determinants of phenazine resistance.</title>
        <authorList>
            <person name="Mouncey N."/>
        </authorList>
    </citation>
    <scope>NUCLEOTIDE SEQUENCE [LARGE SCALE GENOMIC DNA]</scope>
    <source>
        <strain evidence="1 2">V2I4</strain>
    </source>
</reference>
<organism evidence="1 2">
    <name type="scientific">Streptomyces umbrinus</name>
    <dbReference type="NCBI Taxonomy" id="67370"/>
    <lineage>
        <taxon>Bacteria</taxon>
        <taxon>Bacillati</taxon>
        <taxon>Actinomycetota</taxon>
        <taxon>Actinomycetes</taxon>
        <taxon>Kitasatosporales</taxon>
        <taxon>Streptomycetaceae</taxon>
        <taxon>Streptomyces</taxon>
        <taxon>Streptomyces phaeochromogenes group</taxon>
    </lineage>
</organism>
<dbReference type="Proteomes" id="UP001230328">
    <property type="component" value="Unassembled WGS sequence"/>
</dbReference>
<proteinExistence type="predicted"/>
<accession>A0ABU0SGF3</accession>
<name>A0ABU0SGF3_9ACTN</name>
<evidence type="ECO:0008006" key="3">
    <source>
        <dbReference type="Google" id="ProtNLM"/>
    </source>
</evidence>
<dbReference type="EMBL" id="JAUSZI010000002">
    <property type="protein sequence ID" value="MDQ1022650.1"/>
    <property type="molecule type" value="Genomic_DNA"/>
</dbReference>
<comment type="caution">
    <text evidence="1">The sequence shown here is derived from an EMBL/GenBank/DDBJ whole genome shotgun (WGS) entry which is preliminary data.</text>
</comment>